<dbReference type="Gene3D" id="3.90.550.10">
    <property type="entry name" value="Spore Coat Polysaccharide Biosynthesis Protein SpsA, Chain A"/>
    <property type="match status" value="1"/>
</dbReference>
<keyword evidence="4" id="KW-1185">Reference proteome</keyword>
<gene>
    <name evidence="3" type="ORF">GP482_04590</name>
</gene>
<keyword evidence="1" id="KW-0175">Coiled coil</keyword>
<dbReference type="PANTHER" id="PTHR22916">
    <property type="entry name" value="GLYCOSYLTRANSFERASE"/>
    <property type="match status" value="1"/>
</dbReference>
<dbReference type="GO" id="GO:0016758">
    <property type="term" value="F:hexosyltransferase activity"/>
    <property type="evidence" value="ECO:0007669"/>
    <property type="project" value="UniProtKB-ARBA"/>
</dbReference>
<evidence type="ECO:0000256" key="1">
    <source>
        <dbReference type="SAM" id="Coils"/>
    </source>
</evidence>
<evidence type="ECO:0000313" key="4">
    <source>
        <dbReference type="Proteomes" id="UP000433223"/>
    </source>
</evidence>
<name>A0AAE6R549_9STRE</name>
<dbReference type="Pfam" id="PF00535">
    <property type="entry name" value="Glycos_transf_2"/>
    <property type="match status" value="1"/>
</dbReference>
<organism evidence="3 4">
    <name type="scientific">Streptococcus ruminicola</name>
    <dbReference type="NCBI Taxonomy" id="2686210"/>
    <lineage>
        <taxon>Bacteria</taxon>
        <taxon>Bacillati</taxon>
        <taxon>Bacillota</taxon>
        <taxon>Bacilli</taxon>
        <taxon>Lactobacillales</taxon>
        <taxon>Streptococcaceae</taxon>
        <taxon>Streptococcus</taxon>
    </lineage>
</organism>
<dbReference type="InterPro" id="IPR029044">
    <property type="entry name" value="Nucleotide-diphossugar_trans"/>
</dbReference>
<feature type="domain" description="Glycosyltransferase 2-like" evidence="2">
    <location>
        <begin position="4"/>
        <end position="123"/>
    </location>
</feature>
<protein>
    <submittedName>
        <fullName evidence="3">Glycosyltransferase</fullName>
    </submittedName>
</protein>
<dbReference type="PANTHER" id="PTHR22916:SF3">
    <property type="entry name" value="UDP-GLCNAC:BETAGAL BETA-1,3-N-ACETYLGLUCOSAMINYLTRANSFERASE-LIKE PROTEIN 1"/>
    <property type="match status" value="1"/>
</dbReference>
<evidence type="ECO:0000259" key="2">
    <source>
        <dbReference type="Pfam" id="PF00535"/>
    </source>
</evidence>
<dbReference type="InterPro" id="IPR001173">
    <property type="entry name" value="Glyco_trans_2-like"/>
</dbReference>
<dbReference type="SUPFAM" id="SSF53448">
    <property type="entry name" value="Nucleotide-diphospho-sugar transferases"/>
    <property type="match status" value="1"/>
</dbReference>
<dbReference type="AlphaFoldDB" id="A0AAE6R549"/>
<feature type="coiled-coil region" evidence="1">
    <location>
        <begin position="293"/>
        <end position="334"/>
    </location>
</feature>
<dbReference type="EMBL" id="CP046875">
    <property type="protein sequence ID" value="QGZ27457.1"/>
    <property type="molecule type" value="Genomic_DNA"/>
</dbReference>
<sequence length="351" mass="41188">MKVSIICTNYNKGKWIGEAIESFLKQETTFPYEILVVDDASTDESVEIIKEYEKKFPTLITAFYHEKNVGITKTWKSIVKRASGEYIARCDGDDYWTDVHKLQKQVELLENTPDSKWSNTDFDMVDNDGNVIQSNVFENHTIPLAKSFEQMLVYKLMTMSSTWLVEKSLMLEVSEQINDDAADDTFNLQLELFKRTNLATLMQSTTVYRMNIGSDSKPATLEKFKKRFEGLKNTQKDYVVKYPDFEQSTVVNMLLDKDCSSEVEIFKRDLEVTRLSQLTSHLREISDNQNQYIEKLKSEVVQKSEELSQIYQKMNYTQHKLDELQLQLKEIQNSYRWKIPTKIINIFRRKK</sequence>
<accession>A0AAE6R549</accession>
<proteinExistence type="predicted"/>
<dbReference type="RefSeq" id="WP_158914115.1">
    <property type="nucleotide sequence ID" value="NZ_CP046875.1"/>
</dbReference>
<reference evidence="3 4" key="1">
    <citation type="submission" date="2019-12" db="EMBL/GenBank/DDBJ databases">
        <title>Complete genome sequence of Streptococcus lutetiensis CNU 77-61 isolated from Capra aegagrus hircus.</title>
        <authorList>
            <person name="Park S.Y."/>
            <person name="Kim J.H."/>
            <person name="Seo S.W."/>
        </authorList>
    </citation>
    <scope>NUCLEOTIDE SEQUENCE [LARGE SCALE GENOMIC DNA]</scope>
    <source>
        <strain evidence="3 4">CNU_77-61</strain>
    </source>
</reference>
<evidence type="ECO:0000313" key="3">
    <source>
        <dbReference type="EMBL" id="QGZ27457.1"/>
    </source>
</evidence>
<dbReference type="Proteomes" id="UP000433223">
    <property type="component" value="Chromosome"/>
</dbReference>